<protein>
    <submittedName>
        <fullName evidence="2">Uncharacterized protein</fullName>
    </submittedName>
</protein>
<dbReference type="Proteomes" id="UP000194860">
    <property type="component" value="Unassembled WGS sequence"/>
</dbReference>
<gene>
    <name evidence="2" type="ORF">BK732_13070</name>
</gene>
<accession>A0A243AFL4</accession>
<evidence type="ECO:0000256" key="1">
    <source>
        <dbReference type="SAM" id="Coils"/>
    </source>
</evidence>
<name>A0A243AFL4_BACTU</name>
<sequence length="176" mass="20784">MTLNEGLKAIQEKARQQTIEAVTWAVTFIKDTEGVSSKITAQKLAEVTNLSRAVLYKQHIRGIWDVNWQQCKEHSLKQNDAICVDHNNLQLQIDELTYKLSIVENNNEKLKRKLEQEQTRLQINVQEIKEIKEKHQKLLYQYLKILRELHVRGIKIEDLNMESTICPRFRDYLQSI</sequence>
<evidence type="ECO:0000313" key="2">
    <source>
        <dbReference type="EMBL" id="OTY18472.1"/>
    </source>
</evidence>
<organism evidence="2 3">
    <name type="scientific">Bacillus thuringiensis serovar navarrensis</name>
    <dbReference type="NCBI Taxonomy" id="339658"/>
    <lineage>
        <taxon>Bacteria</taxon>
        <taxon>Bacillati</taxon>
        <taxon>Bacillota</taxon>
        <taxon>Bacilli</taxon>
        <taxon>Bacillales</taxon>
        <taxon>Bacillaceae</taxon>
        <taxon>Bacillus</taxon>
        <taxon>Bacillus cereus group</taxon>
    </lineage>
</organism>
<keyword evidence="1" id="KW-0175">Coiled coil</keyword>
<reference evidence="2 3" key="1">
    <citation type="submission" date="2016-10" db="EMBL/GenBank/DDBJ databases">
        <title>Comparative genomics of Bacillus thuringiensis reveals a path to pathogens against multiple invertebrate hosts.</title>
        <authorList>
            <person name="Zheng J."/>
            <person name="Gao Q."/>
            <person name="Liu H."/>
            <person name="Peng D."/>
            <person name="Ruan L."/>
            <person name="Sun M."/>
        </authorList>
    </citation>
    <scope>NUCLEOTIDE SEQUENCE [LARGE SCALE GENOMIC DNA]</scope>
    <source>
        <strain evidence="2">BGSC 4BM1</strain>
    </source>
</reference>
<dbReference type="AlphaFoldDB" id="A0A243AFL4"/>
<proteinExistence type="predicted"/>
<dbReference type="RefSeq" id="WP_088032021.1">
    <property type="nucleotide sequence ID" value="NZ_NFDG01000104.1"/>
</dbReference>
<feature type="coiled-coil region" evidence="1">
    <location>
        <begin position="86"/>
        <end position="134"/>
    </location>
</feature>
<comment type="caution">
    <text evidence="2">The sequence shown here is derived from an EMBL/GenBank/DDBJ whole genome shotgun (WGS) entry which is preliminary data.</text>
</comment>
<dbReference type="EMBL" id="NFDG01000104">
    <property type="protein sequence ID" value="OTY18472.1"/>
    <property type="molecule type" value="Genomic_DNA"/>
</dbReference>
<evidence type="ECO:0000313" key="3">
    <source>
        <dbReference type="Proteomes" id="UP000194860"/>
    </source>
</evidence>